<protein>
    <submittedName>
        <fullName evidence="2">Ribonuclease H-like domain-containing protein</fullName>
    </submittedName>
</protein>
<proteinExistence type="predicted"/>
<dbReference type="Pfam" id="PF07727">
    <property type="entry name" value="RVT_2"/>
    <property type="match status" value="1"/>
</dbReference>
<gene>
    <name evidence="2" type="ORF">Tci_057219</name>
</gene>
<evidence type="ECO:0000313" key="2">
    <source>
        <dbReference type="EMBL" id="GEU85241.1"/>
    </source>
</evidence>
<dbReference type="AlphaFoldDB" id="A0A6L2NG42"/>
<dbReference type="InterPro" id="IPR013103">
    <property type="entry name" value="RVT_2"/>
</dbReference>
<comment type="caution">
    <text evidence="2">The sequence shown here is derived from an EMBL/GenBank/DDBJ whole genome shotgun (WGS) entry which is preliminary data.</text>
</comment>
<evidence type="ECO:0000259" key="1">
    <source>
        <dbReference type="Pfam" id="PF07727"/>
    </source>
</evidence>
<name>A0A6L2NG42_TANCI</name>
<feature type="domain" description="Reverse transcriptase Ty1/copia-type" evidence="1">
    <location>
        <begin position="6"/>
        <end position="142"/>
    </location>
</feature>
<dbReference type="SUPFAM" id="SSF56672">
    <property type="entry name" value="DNA/RNA polymerases"/>
    <property type="match status" value="1"/>
</dbReference>
<dbReference type="InterPro" id="IPR043502">
    <property type="entry name" value="DNA/RNA_pol_sf"/>
</dbReference>
<sequence>MVSIKREGIYFDETFSHVVKIVTVRCLINLDVLSGWSLFQMNINNAFLYGDLEETVYMTLPPGYFPANETKVCKLNKSLYGLKQSLRQWNSKLTVSLLENDFVQSKINYSLFTKSFGNVFIALLVYVDDIIITGNSLTEIEKDTLKGICLNQRKYCLELIDEFGLFARKPSNLPMQPNISLTSELRRCLVGGYQRGRDGKDNEKYWLVYYNAFAYYLKVPSTCVIFELSLRSSSTVHLLTILDVEHCHLVRL</sequence>
<reference evidence="2" key="1">
    <citation type="journal article" date="2019" name="Sci. Rep.">
        <title>Draft genome of Tanacetum cinerariifolium, the natural source of mosquito coil.</title>
        <authorList>
            <person name="Yamashiro T."/>
            <person name="Shiraishi A."/>
            <person name="Satake H."/>
            <person name="Nakayama K."/>
        </authorList>
    </citation>
    <scope>NUCLEOTIDE SEQUENCE</scope>
</reference>
<dbReference type="EMBL" id="BKCJ010009066">
    <property type="protein sequence ID" value="GEU85241.1"/>
    <property type="molecule type" value="Genomic_DNA"/>
</dbReference>
<organism evidence="2">
    <name type="scientific">Tanacetum cinerariifolium</name>
    <name type="common">Dalmatian daisy</name>
    <name type="synonym">Chrysanthemum cinerariifolium</name>
    <dbReference type="NCBI Taxonomy" id="118510"/>
    <lineage>
        <taxon>Eukaryota</taxon>
        <taxon>Viridiplantae</taxon>
        <taxon>Streptophyta</taxon>
        <taxon>Embryophyta</taxon>
        <taxon>Tracheophyta</taxon>
        <taxon>Spermatophyta</taxon>
        <taxon>Magnoliopsida</taxon>
        <taxon>eudicotyledons</taxon>
        <taxon>Gunneridae</taxon>
        <taxon>Pentapetalae</taxon>
        <taxon>asterids</taxon>
        <taxon>campanulids</taxon>
        <taxon>Asterales</taxon>
        <taxon>Asteraceae</taxon>
        <taxon>Asteroideae</taxon>
        <taxon>Anthemideae</taxon>
        <taxon>Anthemidinae</taxon>
        <taxon>Tanacetum</taxon>
    </lineage>
</organism>
<accession>A0A6L2NG42</accession>